<dbReference type="GO" id="GO:0016024">
    <property type="term" value="P:CDP-diacylglycerol biosynthetic process"/>
    <property type="evidence" value="ECO:0007669"/>
    <property type="project" value="TreeGrafter"/>
</dbReference>
<gene>
    <name evidence="14" type="primary">cdsA_1</name>
    <name evidence="14" type="ORF">GALL_19620</name>
</gene>
<dbReference type="GO" id="GO:0004605">
    <property type="term" value="F:phosphatidate cytidylyltransferase activity"/>
    <property type="evidence" value="ECO:0007669"/>
    <property type="project" value="UniProtKB-EC"/>
</dbReference>
<accession>A0A1J5TVD0</accession>
<evidence type="ECO:0000313" key="14">
    <source>
        <dbReference type="EMBL" id="OIR17740.1"/>
    </source>
</evidence>
<keyword evidence="8 13" id="KW-1133">Transmembrane helix</keyword>
<dbReference type="EC" id="2.7.7.41" evidence="14"/>
<keyword evidence="5 14" id="KW-0808">Transferase</keyword>
<evidence type="ECO:0000256" key="9">
    <source>
        <dbReference type="ARBA" id="ARBA00023098"/>
    </source>
</evidence>
<evidence type="ECO:0000256" key="10">
    <source>
        <dbReference type="ARBA" id="ARBA00023136"/>
    </source>
</evidence>
<dbReference type="EMBL" id="MLJW01000004">
    <property type="protein sequence ID" value="OIR17740.1"/>
    <property type="molecule type" value="Genomic_DNA"/>
</dbReference>
<keyword evidence="3" id="KW-1003">Cell membrane</keyword>
<evidence type="ECO:0000256" key="6">
    <source>
        <dbReference type="ARBA" id="ARBA00022692"/>
    </source>
</evidence>
<feature type="transmembrane region" description="Helical" evidence="13">
    <location>
        <begin position="203"/>
        <end position="221"/>
    </location>
</feature>
<protein>
    <submittedName>
        <fullName evidence="14">Phosphatidate cytidylyltransferase</fullName>
        <ecNumber evidence="14">2.7.7.41</ecNumber>
    </submittedName>
</protein>
<evidence type="ECO:0000256" key="12">
    <source>
        <dbReference type="ARBA" id="ARBA00023264"/>
    </source>
</evidence>
<feature type="transmembrane region" description="Helical" evidence="13">
    <location>
        <begin position="179"/>
        <end position="197"/>
    </location>
</feature>
<evidence type="ECO:0000256" key="1">
    <source>
        <dbReference type="ARBA" id="ARBA00004651"/>
    </source>
</evidence>
<evidence type="ECO:0000256" key="7">
    <source>
        <dbReference type="ARBA" id="ARBA00022695"/>
    </source>
</evidence>
<evidence type="ECO:0000256" key="8">
    <source>
        <dbReference type="ARBA" id="ARBA00022989"/>
    </source>
</evidence>
<dbReference type="InterPro" id="IPR000374">
    <property type="entry name" value="PC_trans"/>
</dbReference>
<comment type="subcellular location">
    <subcellularLocation>
        <location evidence="1">Cell membrane</location>
        <topology evidence="1">Multi-pass membrane protein</topology>
    </subcellularLocation>
</comment>
<organism evidence="14">
    <name type="scientific">mine drainage metagenome</name>
    <dbReference type="NCBI Taxonomy" id="410659"/>
    <lineage>
        <taxon>unclassified sequences</taxon>
        <taxon>metagenomes</taxon>
        <taxon>ecological metagenomes</taxon>
    </lineage>
</organism>
<keyword evidence="9" id="KW-0443">Lipid metabolism</keyword>
<proteinExistence type="inferred from homology"/>
<feature type="transmembrane region" description="Helical" evidence="13">
    <location>
        <begin position="6"/>
        <end position="39"/>
    </location>
</feature>
<evidence type="ECO:0000256" key="4">
    <source>
        <dbReference type="ARBA" id="ARBA00022516"/>
    </source>
</evidence>
<dbReference type="AlphaFoldDB" id="A0A1J5TVD0"/>
<keyword evidence="11" id="KW-0594">Phospholipid biosynthesis</keyword>
<keyword evidence="10 13" id="KW-0472">Membrane</keyword>
<feature type="transmembrane region" description="Helical" evidence="13">
    <location>
        <begin position="83"/>
        <end position="104"/>
    </location>
</feature>
<evidence type="ECO:0000256" key="2">
    <source>
        <dbReference type="ARBA" id="ARBA00010185"/>
    </source>
</evidence>
<feature type="transmembrane region" description="Helical" evidence="13">
    <location>
        <begin position="139"/>
        <end position="158"/>
    </location>
</feature>
<comment type="caution">
    <text evidence="14">The sequence shown here is derived from an EMBL/GenBank/DDBJ whole genome shotgun (WGS) entry which is preliminary data.</text>
</comment>
<dbReference type="Pfam" id="PF01148">
    <property type="entry name" value="CTP_transf_1"/>
    <property type="match status" value="1"/>
</dbReference>
<keyword evidence="12" id="KW-1208">Phospholipid metabolism</keyword>
<evidence type="ECO:0000256" key="11">
    <source>
        <dbReference type="ARBA" id="ARBA00023209"/>
    </source>
</evidence>
<keyword evidence="4" id="KW-0444">Lipid biosynthesis</keyword>
<feature type="transmembrane region" description="Helical" evidence="13">
    <location>
        <begin position="51"/>
        <end position="71"/>
    </location>
</feature>
<dbReference type="PANTHER" id="PTHR46382">
    <property type="entry name" value="PHOSPHATIDATE CYTIDYLYLTRANSFERASE"/>
    <property type="match status" value="1"/>
</dbReference>
<keyword evidence="7 14" id="KW-0548">Nucleotidyltransferase</keyword>
<feature type="transmembrane region" description="Helical" evidence="13">
    <location>
        <begin position="113"/>
        <end position="133"/>
    </location>
</feature>
<comment type="similarity">
    <text evidence="2">Belongs to the CDS family.</text>
</comment>
<name>A0A1J5TVD0_9ZZZZ</name>
<dbReference type="PROSITE" id="PS01315">
    <property type="entry name" value="CDS"/>
    <property type="match status" value="1"/>
</dbReference>
<reference evidence="14" key="1">
    <citation type="submission" date="2016-10" db="EMBL/GenBank/DDBJ databases">
        <title>Sequence of Gallionella enrichment culture.</title>
        <authorList>
            <person name="Poehlein A."/>
            <person name="Muehling M."/>
            <person name="Daniel R."/>
        </authorList>
    </citation>
    <scope>NUCLEOTIDE SEQUENCE</scope>
</reference>
<evidence type="ECO:0000256" key="13">
    <source>
        <dbReference type="SAM" id="Phobius"/>
    </source>
</evidence>
<evidence type="ECO:0000256" key="3">
    <source>
        <dbReference type="ARBA" id="ARBA00022475"/>
    </source>
</evidence>
<evidence type="ECO:0000256" key="5">
    <source>
        <dbReference type="ARBA" id="ARBA00022679"/>
    </source>
</evidence>
<dbReference type="GO" id="GO:0005886">
    <property type="term" value="C:plasma membrane"/>
    <property type="evidence" value="ECO:0007669"/>
    <property type="project" value="UniProtKB-SubCell"/>
</dbReference>
<sequence>MLKTRIITAFILIISFLIALFNASSSTWALLTLGVILLGVWEWSNLIRLNTLQMLGCIAIALCVATLILVQSQTQIHAYQQQFTFWLSGSAALFWVVIAPIWLASRKVVSHKFVMCMLGLLLLLATWVGIVGLHAISPWLLLSAVATVSIADSAAYFAGKRFGRHKLAPEISPGKTWEGVLGALLAVTVYGAVLCYYQDYSYWMIVGLWIIVVLSVMGDLFESMLKRQAGIKDSSQLLPGHGGVLDRIDGLIPTLAITFFCTYIPFITKFASHG</sequence>
<keyword evidence="6 13" id="KW-0812">Transmembrane</keyword>
<dbReference type="PANTHER" id="PTHR46382:SF1">
    <property type="entry name" value="PHOSPHATIDATE CYTIDYLYLTRANSFERASE"/>
    <property type="match status" value="1"/>
</dbReference>